<accession>A0ABC8U446</accession>
<organism evidence="1 2">
    <name type="scientific">Ilex paraguariensis</name>
    <name type="common">yerba mate</name>
    <dbReference type="NCBI Taxonomy" id="185542"/>
    <lineage>
        <taxon>Eukaryota</taxon>
        <taxon>Viridiplantae</taxon>
        <taxon>Streptophyta</taxon>
        <taxon>Embryophyta</taxon>
        <taxon>Tracheophyta</taxon>
        <taxon>Spermatophyta</taxon>
        <taxon>Magnoliopsida</taxon>
        <taxon>eudicotyledons</taxon>
        <taxon>Gunneridae</taxon>
        <taxon>Pentapetalae</taxon>
        <taxon>asterids</taxon>
        <taxon>campanulids</taxon>
        <taxon>Aquifoliales</taxon>
        <taxon>Aquifoliaceae</taxon>
        <taxon>Ilex</taxon>
    </lineage>
</organism>
<gene>
    <name evidence="1" type="ORF">ILEXP_LOCUS46281</name>
</gene>
<proteinExistence type="predicted"/>
<reference evidence="1 2" key="1">
    <citation type="submission" date="2024-02" db="EMBL/GenBank/DDBJ databases">
        <authorList>
            <person name="Vignale AGUSTIN F."/>
            <person name="Sosa J E."/>
            <person name="Modenutti C."/>
        </authorList>
    </citation>
    <scope>NUCLEOTIDE SEQUENCE [LARGE SCALE GENOMIC DNA]</scope>
</reference>
<name>A0ABC8U446_9AQUA</name>
<evidence type="ECO:0000313" key="1">
    <source>
        <dbReference type="EMBL" id="CAK9176422.1"/>
    </source>
</evidence>
<dbReference type="AlphaFoldDB" id="A0ABC8U446"/>
<keyword evidence="2" id="KW-1185">Reference proteome</keyword>
<sequence length="81" mass="8933">MMWLVQEVEKGCLNMVNTGSLFAGSVESDSSSYGDSYYYQSGSKPKLNQEDVVYDVGKIVNIEDTAKADNVKILNTSSVKR</sequence>
<dbReference type="Proteomes" id="UP001642360">
    <property type="component" value="Unassembled WGS sequence"/>
</dbReference>
<protein>
    <submittedName>
        <fullName evidence="1">Uncharacterized protein</fullName>
    </submittedName>
</protein>
<comment type="caution">
    <text evidence="1">The sequence shown here is derived from an EMBL/GenBank/DDBJ whole genome shotgun (WGS) entry which is preliminary data.</text>
</comment>
<dbReference type="EMBL" id="CAUOFW020006835">
    <property type="protein sequence ID" value="CAK9176422.1"/>
    <property type="molecule type" value="Genomic_DNA"/>
</dbReference>
<evidence type="ECO:0000313" key="2">
    <source>
        <dbReference type="Proteomes" id="UP001642360"/>
    </source>
</evidence>